<comment type="caution">
    <text evidence="1">The sequence shown here is derived from an EMBL/GenBank/DDBJ whole genome shotgun (WGS) entry which is preliminary data.</text>
</comment>
<name>X1TZH2_9ZZZZ</name>
<proteinExistence type="predicted"/>
<protein>
    <submittedName>
        <fullName evidence="1">Uncharacterized protein</fullName>
    </submittedName>
</protein>
<dbReference type="EMBL" id="BARW01033528">
    <property type="protein sequence ID" value="GAJ10718.1"/>
    <property type="molecule type" value="Genomic_DNA"/>
</dbReference>
<dbReference type="AlphaFoldDB" id="X1TZH2"/>
<accession>X1TZH2</accession>
<reference evidence="1" key="1">
    <citation type="journal article" date="2014" name="Front. Microbiol.">
        <title>High frequency of phylogenetically diverse reductive dehalogenase-homologous genes in deep subseafloor sedimentary metagenomes.</title>
        <authorList>
            <person name="Kawai M."/>
            <person name="Futagami T."/>
            <person name="Toyoda A."/>
            <person name="Takaki Y."/>
            <person name="Nishi S."/>
            <person name="Hori S."/>
            <person name="Arai W."/>
            <person name="Tsubouchi T."/>
            <person name="Morono Y."/>
            <person name="Uchiyama I."/>
            <person name="Ito T."/>
            <person name="Fujiyama A."/>
            <person name="Inagaki F."/>
            <person name="Takami H."/>
        </authorList>
    </citation>
    <scope>NUCLEOTIDE SEQUENCE</scope>
    <source>
        <strain evidence="1">Expedition CK06-06</strain>
    </source>
</reference>
<gene>
    <name evidence="1" type="ORF">S12H4_52786</name>
</gene>
<sequence length="48" mass="5512">MSEKIWYKAAKVLVRGSGNPLFKANDTMIELLKVLLNEDQAIFLLNFK</sequence>
<organism evidence="1">
    <name type="scientific">marine sediment metagenome</name>
    <dbReference type="NCBI Taxonomy" id="412755"/>
    <lineage>
        <taxon>unclassified sequences</taxon>
        <taxon>metagenomes</taxon>
        <taxon>ecological metagenomes</taxon>
    </lineage>
</organism>
<evidence type="ECO:0000313" key="1">
    <source>
        <dbReference type="EMBL" id="GAJ10718.1"/>
    </source>
</evidence>
<feature type="non-terminal residue" evidence="1">
    <location>
        <position position="48"/>
    </location>
</feature>